<keyword evidence="2" id="KW-0472">Membrane</keyword>
<feature type="compositionally biased region" description="Basic and acidic residues" evidence="1">
    <location>
        <begin position="178"/>
        <end position="195"/>
    </location>
</feature>
<dbReference type="Pfam" id="PF09746">
    <property type="entry name" value="Membralin"/>
    <property type="match status" value="1"/>
</dbReference>
<evidence type="ECO:0000256" key="2">
    <source>
        <dbReference type="SAM" id="Phobius"/>
    </source>
</evidence>
<accession>A0A2A2J5J7</accession>
<feature type="transmembrane region" description="Helical" evidence="2">
    <location>
        <begin position="481"/>
        <end position="498"/>
    </location>
</feature>
<feature type="region of interest" description="Disordered" evidence="1">
    <location>
        <begin position="178"/>
        <end position="207"/>
    </location>
</feature>
<evidence type="ECO:0000256" key="1">
    <source>
        <dbReference type="SAM" id="MobiDB-lite"/>
    </source>
</evidence>
<name>A0A2A2J5J7_9BILA</name>
<dbReference type="Proteomes" id="UP000218231">
    <property type="component" value="Unassembled WGS sequence"/>
</dbReference>
<comment type="caution">
    <text evidence="3">The sequence shown here is derived from an EMBL/GenBank/DDBJ whole genome shotgun (WGS) entry which is preliminary data.</text>
</comment>
<dbReference type="AlphaFoldDB" id="A0A2A2J5J7"/>
<proteinExistence type="predicted"/>
<sequence>MAHVANDHRAVDISIDVNFPISANFGLAALANSPTANTARNNANQPAQEPPIFVVRERLFLTIMQRLAATYERKVTPAGRRVIEMLFLISAIALLMTLMFIHVSFARTNNRCFENVTLEWMNDGVLRVEVVKNLPMLEYQERWVQWYISERSKLKCHFSPADVLRFGPRSLPAELRAKEYPRSNPKMEHSEERPPPKAPFESRNSEKSDHDSLLSLFLRAPAFAVANVNSQLESDENEQNEAEEQFQFYRFSPLEAEAYAAFREEFYRRFEEDDAYQTLYQAEFSLIFGVLRLPHSYRERHNIKMVSMRIDADSECFGDAWARYSLKYFIGYEESVSASLRGLAVLHNKYDPEGRRNLGYLHDLRTHEHYHFVTLTMTKSSYIVAFAIMAVFTFAISMLLRFSHHQIFIIIYDFLHWFESNQPMTIPMAPLLTVILALVGMEAIMSEIFNDTSTAFYIILVVWVADQFDAVCCRTPISKKFWLKFFYLYQFFFYAYQYRFGGQYSGLALLTSALFIMHSMVYFFHHYEMPYILHQERIQRIMNDVGSVPPMGPVDIRAVSVRISGSTDRPAQPQAQNGVDTNNSRSEPMPVLPEVLESTSSDAAGEPTQAENPQPIAGFRRAKSTYSEEN</sequence>
<dbReference type="PANTHER" id="PTHR21650:SF4">
    <property type="entry name" value="MEMBRALIN"/>
    <property type="match status" value="1"/>
</dbReference>
<reference evidence="3 4" key="1">
    <citation type="journal article" date="2017" name="Curr. Biol.">
        <title>Genome architecture and evolution of a unichromosomal asexual nematode.</title>
        <authorList>
            <person name="Fradin H."/>
            <person name="Zegar C."/>
            <person name="Gutwein M."/>
            <person name="Lucas J."/>
            <person name="Kovtun M."/>
            <person name="Corcoran D."/>
            <person name="Baugh L.R."/>
            <person name="Kiontke K."/>
            <person name="Gunsalus K."/>
            <person name="Fitch D.H."/>
            <person name="Piano F."/>
        </authorList>
    </citation>
    <scope>NUCLEOTIDE SEQUENCE [LARGE SCALE GENOMIC DNA]</scope>
    <source>
        <strain evidence="3">PF1309</strain>
    </source>
</reference>
<dbReference type="EMBL" id="LIAE01010679">
    <property type="protein sequence ID" value="PAV56752.1"/>
    <property type="molecule type" value="Genomic_DNA"/>
</dbReference>
<keyword evidence="4" id="KW-1185">Reference proteome</keyword>
<feature type="transmembrane region" description="Helical" evidence="2">
    <location>
        <begin position="82"/>
        <end position="105"/>
    </location>
</feature>
<dbReference type="GO" id="GO:0005783">
    <property type="term" value="C:endoplasmic reticulum"/>
    <property type="evidence" value="ECO:0007669"/>
    <property type="project" value="TreeGrafter"/>
</dbReference>
<evidence type="ECO:0000313" key="4">
    <source>
        <dbReference type="Proteomes" id="UP000218231"/>
    </source>
</evidence>
<keyword evidence="2" id="KW-0812">Transmembrane</keyword>
<feature type="transmembrane region" description="Helical" evidence="2">
    <location>
        <begin position="504"/>
        <end position="524"/>
    </location>
</feature>
<gene>
    <name evidence="3" type="ORF">WR25_05013</name>
</gene>
<dbReference type="PANTHER" id="PTHR21650">
    <property type="entry name" value="MEMBRALIN/KINETOCHORE PROTEIN NUF2"/>
    <property type="match status" value="1"/>
</dbReference>
<dbReference type="GO" id="GO:0034976">
    <property type="term" value="P:response to endoplasmic reticulum stress"/>
    <property type="evidence" value="ECO:0007669"/>
    <property type="project" value="TreeGrafter"/>
</dbReference>
<keyword evidence="2" id="KW-1133">Transmembrane helix</keyword>
<dbReference type="OrthoDB" id="6779347at2759"/>
<dbReference type="InterPro" id="IPR019144">
    <property type="entry name" value="Membralin"/>
</dbReference>
<feature type="compositionally biased region" description="Polar residues" evidence="1">
    <location>
        <begin position="565"/>
        <end position="586"/>
    </location>
</feature>
<evidence type="ECO:0008006" key="5">
    <source>
        <dbReference type="Google" id="ProtNLM"/>
    </source>
</evidence>
<evidence type="ECO:0000313" key="3">
    <source>
        <dbReference type="EMBL" id="PAV56752.1"/>
    </source>
</evidence>
<organism evidence="3 4">
    <name type="scientific">Diploscapter pachys</name>
    <dbReference type="NCBI Taxonomy" id="2018661"/>
    <lineage>
        <taxon>Eukaryota</taxon>
        <taxon>Metazoa</taxon>
        <taxon>Ecdysozoa</taxon>
        <taxon>Nematoda</taxon>
        <taxon>Chromadorea</taxon>
        <taxon>Rhabditida</taxon>
        <taxon>Rhabditina</taxon>
        <taxon>Rhabditomorpha</taxon>
        <taxon>Rhabditoidea</taxon>
        <taxon>Rhabditidae</taxon>
        <taxon>Diploscapter</taxon>
    </lineage>
</organism>
<dbReference type="GO" id="GO:1904294">
    <property type="term" value="P:positive regulation of ERAD pathway"/>
    <property type="evidence" value="ECO:0007669"/>
    <property type="project" value="TreeGrafter"/>
</dbReference>
<feature type="region of interest" description="Disordered" evidence="1">
    <location>
        <begin position="565"/>
        <end position="630"/>
    </location>
</feature>
<feature type="transmembrane region" description="Helical" evidence="2">
    <location>
        <begin position="424"/>
        <end position="449"/>
    </location>
</feature>
<protein>
    <recommendedName>
        <fullName evidence="5">Membralin</fullName>
    </recommendedName>
</protein>
<feature type="transmembrane region" description="Helical" evidence="2">
    <location>
        <begin position="382"/>
        <end position="403"/>
    </location>
</feature>
<dbReference type="STRING" id="2018661.A0A2A2J5J7"/>